<keyword evidence="9" id="KW-0539">Nucleus</keyword>
<dbReference type="GO" id="GO:0000981">
    <property type="term" value="F:DNA-binding transcription factor activity, RNA polymerase II-specific"/>
    <property type="evidence" value="ECO:0007669"/>
    <property type="project" value="TreeGrafter"/>
</dbReference>
<dbReference type="PANTHER" id="PTHR23235:SF142">
    <property type="entry name" value="ZINC FINGER PROTEIN 384"/>
    <property type="match status" value="1"/>
</dbReference>
<feature type="compositionally biased region" description="Acidic residues" evidence="11">
    <location>
        <begin position="319"/>
        <end position="334"/>
    </location>
</feature>
<evidence type="ECO:0000256" key="5">
    <source>
        <dbReference type="ARBA" id="ARBA00022833"/>
    </source>
</evidence>
<evidence type="ECO:0000259" key="12">
    <source>
        <dbReference type="PROSITE" id="PS50157"/>
    </source>
</evidence>
<comment type="subcellular location">
    <subcellularLocation>
        <location evidence="1">Nucleus</location>
    </subcellularLocation>
</comment>
<organism evidence="13">
    <name type="scientific">Menopon gallinae</name>
    <name type="common">poultry shaft louse</name>
    <dbReference type="NCBI Taxonomy" id="328185"/>
    <lineage>
        <taxon>Eukaryota</taxon>
        <taxon>Metazoa</taxon>
        <taxon>Ecdysozoa</taxon>
        <taxon>Arthropoda</taxon>
        <taxon>Hexapoda</taxon>
        <taxon>Insecta</taxon>
        <taxon>Pterygota</taxon>
        <taxon>Neoptera</taxon>
        <taxon>Paraneoptera</taxon>
        <taxon>Psocodea</taxon>
        <taxon>Troctomorpha</taxon>
        <taxon>Phthiraptera</taxon>
        <taxon>Amblycera</taxon>
        <taxon>Menoponidae</taxon>
        <taxon>Menopon</taxon>
    </lineage>
</organism>
<reference evidence="13" key="1">
    <citation type="journal article" date="2024" name="Gigascience">
        <title>Chromosome-level genome of the poultry shaft louse Menopon gallinae provides insight into the host-switching and adaptive evolution of parasitic lice.</title>
        <authorList>
            <person name="Xu Y."/>
            <person name="Ma L."/>
            <person name="Liu S."/>
            <person name="Liang Y."/>
            <person name="Liu Q."/>
            <person name="He Z."/>
            <person name="Tian L."/>
            <person name="Duan Y."/>
            <person name="Cai W."/>
            <person name="Li H."/>
            <person name="Song F."/>
        </authorList>
    </citation>
    <scope>NUCLEOTIDE SEQUENCE</scope>
    <source>
        <strain evidence="13">Cailab_2023a</strain>
    </source>
</reference>
<proteinExistence type="predicted"/>
<feature type="compositionally biased region" description="Basic and acidic residues" evidence="11">
    <location>
        <begin position="751"/>
        <end position="764"/>
    </location>
</feature>
<evidence type="ECO:0000256" key="10">
    <source>
        <dbReference type="PROSITE-ProRule" id="PRU00042"/>
    </source>
</evidence>
<protein>
    <recommendedName>
        <fullName evidence="12">C2H2-type domain-containing protein</fullName>
    </recommendedName>
</protein>
<dbReference type="PROSITE" id="PS00028">
    <property type="entry name" value="ZINC_FINGER_C2H2_1"/>
    <property type="match status" value="10"/>
</dbReference>
<feature type="region of interest" description="Disordered" evidence="11">
    <location>
        <begin position="311"/>
        <end position="353"/>
    </location>
</feature>
<feature type="region of interest" description="Disordered" evidence="11">
    <location>
        <begin position="365"/>
        <end position="385"/>
    </location>
</feature>
<dbReference type="PROSITE" id="PS50157">
    <property type="entry name" value="ZINC_FINGER_C2H2_2"/>
    <property type="match status" value="8"/>
</dbReference>
<evidence type="ECO:0000256" key="8">
    <source>
        <dbReference type="ARBA" id="ARBA00023163"/>
    </source>
</evidence>
<feature type="region of interest" description="Disordered" evidence="11">
    <location>
        <begin position="751"/>
        <end position="775"/>
    </location>
</feature>
<keyword evidence="5" id="KW-0862">Zinc</keyword>
<feature type="domain" description="C2H2-type" evidence="12">
    <location>
        <begin position="519"/>
        <end position="546"/>
    </location>
</feature>
<dbReference type="Pfam" id="PF00096">
    <property type="entry name" value="zf-C2H2"/>
    <property type="match status" value="3"/>
</dbReference>
<feature type="domain" description="C2H2-type" evidence="12">
    <location>
        <begin position="547"/>
        <end position="571"/>
    </location>
</feature>
<dbReference type="PANTHER" id="PTHR23235">
    <property type="entry name" value="KRUEPPEL-LIKE TRANSCRIPTION FACTOR"/>
    <property type="match status" value="1"/>
</dbReference>
<dbReference type="FunFam" id="3.30.160.60:FF:000100">
    <property type="entry name" value="Zinc finger 45-like"/>
    <property type="match status" value="1"/>
</dbReference>
<sequence length="837" mass="95460">MGEINAAKPLCCLICDSEVQLNQSYSIFYTFISNSGVLLANSLEKNLSLKDLGSLSLRSNFLCLKCFGYFEQLSDCENKIVQLKGDLWAIYKKTCERHGEQAEAHIKGVSTQTDSNEVDCECKNKKNNPLLNLKEERFDEDKDMLENDDTNQDYGEPFEMHENNIKLEGEKPSEEITVEADPHFNEDDPSKWKRRPESCKLCGKWFKKVVELDNHMLVHVEMDKKSGEEGATRTRKKFHSCSVCNKKFRRPCEVKEHMLSHKSTTPFICKYCGKNLKSKTGAVYHTLKTHKIDVGNNKNLGEHFYLDVIKEKDTQKDESDNEEDFKDDNEEDSEESKGEKAGGDSSSSEDELPLARRRKEFIFEKFKQETTPDDADSSNKKQKSVQKQALQALKKWCEVSVTKVPKTPEDGGKKKFVPLPKSAKEQEDGLLSVVDKIESEEIRSKITDLSKTNEVTIQSKSESVGSDTDSNQATNFISNVGINDKTKTRAKKYPLSTLLKLKRQKDSGLFPPPMKEPKFKCDVCGKMWKTRGELNAHKITHSDARPYICEICGQAYKHKPALDVHVGMHRGIYHHQCPYCQKAFTQKGALQRHLPIHTGDLPYQCELCGKRFVHRTSFSIHTMAHTGVRNIRCKICNLGVLSKSHLRRHMRIHTGEKPYECQTCGKAFAERYNLVAHQRIHDPNLSGPARQQKKKIQTCRLCNASFDKRFKLEEHMVTVHNKVVDDPPRPSIFDTGEGFIAPRITADRFEERKPQEREEQDEKANLNVGGESNPNDLSVRNLQNLHNLRNLELLRNLETNRNFELIRMANGIGGMDETLRIPGAGSGTPWTYINPGS</sequence>
<dbReference type="EMBL" id="JARGDH010000001">
    <property type="protein sequence ID" value="KAL0281147.1"/>
    <property type="molecule type" value="Genomic_DNA"/>
</dbReference>
<keyword evidence="6" id="KW-0805">Transcription regulation</keyword>
<dbReference type="Gene3D" id="3.30.160.60">
    <property type="entry name" value="Classic Zinc Finger"/>
    <property type="match status" value="7"/>
</dbReference>
<feature type="domain" description="C2H2-type" evidence="12">
    <location>
        <begin position="659"/>
        <end position="681"/>
    </location>
</feature>
<evidence type="ECO:0000256" key="9">
    <source>
        <dbReference type="ARBA" id="ARBA00023242"/>
    </source>
</evidence>
<dbReference type="GO" id="GO:0005634">
    <property type="term" value="C:nucleus"/>
    <property type="evidence" value="ECO:0007669"/>
    <property type="project" value="UniProtKB-SubCell"/>
</dbReference>
<feature type="domain" description="C2H2-type" evidence="12">
    <location>
        <begin position="239"/>
        <end position="266"/>
    </location>
</feature>
<feature type="domain" description="C2H2-type" evidence="12">
    <location>
        <begin position="603"/>
        <end position="630"/>
    </location>
</feature>
<dbReference type="AlphaFoldDB" id="A0AAW2IGG8"/>
<keyword evidence="8" id="KW-0804">Transcription</keyword>
<keyword evidence="7" id="KW-0238">DNA-binding</keyword>
<keyword evidence="2" id="KW-0479">Metal-binding</keyword>
<keyword evidence="4 10" id="KW-0863">Zinc-finger</keyword>
<evidence type="ECO:0000256" key="2">
    <source>
        <dbReference type="ARBA" id="ARBA00022723"/>
    </source>
</evidence>
<dbReference type="FunFam" id="3.30.160.60:FF:000325">
    <property type="entry name" value="ZFP90 zinc finger protein"/>
    <property type="match status" value="1"/>
</dbReference>
<evidence type="ECO:0000256" key="3">
    <source>
        <dbReference type="ARBA" id="ARBA00022737"/>
    </source>
</evidence>
<comment type="caution">
    <text evidence="13">The sequence shown here is derived from an EMBL/GenBank/DDBJ whole genome shotgun (WGS) entry which is preliminary data.</text>
</comment>
<evidence type="ECO:0000256" key="4">
    <source>
        <dbReference type="ARBA" id="ARBA00022771"/>
    </source>
</evidence>
<evidence type="ECO:0000256" key="6">
    <source>
        <dbReference type="ARBA" id="ARBA00023015"/>
    </source>
</evidence>
<evidence type="ECO:0000256" key="11">
    <source>
        <dbReference type="SAM" id="MobiDB-lite"/>
    </source>
</evidence>
<name>A0AAW2IGG8_9NEOP</name>
<keyword evidence="3" id="KW-0677">Repeat</keyword>
<feature type="domain" description="C2H2-type" evidence="12">
    <location>
        <begin position="631"/>
        <end position="658"/>
    </location>
</feature>
<evidence type="ECO:0000313" key="13">
    <source>
        <dbReference type="EMBL" id="KAL0281147.1"/>
    </source>
</evidence>
<dbReference type="SUPFAM" id="SSF57667">
    <property type="entry name" value="beta-beta-alpha zinc fingers"/>
    <property type="match status" value="4"/>
</dbReference>
<dbReference type="GO" id="GO:0008270">
    <property type="term" value="F:zinc ion binding"/>
    <property type="evidence" value="ECO:0007669"/>
    <property type="project" value="UniProtKB-KW"/>
</dbReference>
<feature type="domain" description="C2H2-type" evidence="12">
    <location>
        <begin position="575"/>
        <end position="602"/>
    </location>
</feature>
<evidence type="ECO:0000256" key="7">
    <source>
        <dbReference type="ARBA" id="ARBA00023125"/>
    </source>
</evidence>
<dbReference type="FunFam" id="3.30.160.60:FF:000638">
    <property type="entry name" value="Zinc finger protein 184"/>
    <property type="match status" value="1"/>
</dbReference>
<feature type="domain" description="C2H2-type" evidence="12">
    <location>
        <begin position="197"/>
        <end position="224"/>
    </location>
</feature>
<dbReference type="InterPro" id="IPR013087">
    <property type="entry name" value="Znf_C2H2_type"/>
</dbReference>
<dbReference type="Pfam" id="PF13465">
    <property type="entry name" value="zf-H2C2_2"/>
    <property type="match status" value="1"/>
</dbReference>
<dbReference type="SMART" id="SM00355">
    <property type="entry name" value="ZnF_C2H2"/>
    <property type="match status" value="10"/>
</dbReference>
<gene>
    <name evidence="13" type="ORF">PYX00_002223</name>
</gene>
<dbReference type="GO" id="GO:0000978">
    <property type="term" value="F:RNA polymerase II cis-regulatory region sequence-specific DNA binding"/>
    <property type="evidence" value="ECO:0007669"/>
    <property type="project" value="TreeGrafter"/>
</dbReference>
<accession>A0AAW2IGG8</accession>
<evidence type="ECO:0000256" key="1">
    <source>
        <dbReference type="ARBA" id="ARBA00004123"/>
    </source>
</evidence>
<dbReference type="InterPro" id="IPR036236">
    <property type="entry name" value="Znf_C2H2_sf"/>
</dbReference>